<sequence>MVPRMRCKPGYPEDFNNAIKRSPLMGDDFKELIKSSDSPPLFVYGHLMLPRVLKYFANMRETEKVDMVYATLPLHKLYHFSENGEAGLPTIKESFSPSDVVEGFLVFGLTAEQRNVVKENELGRLEQVVFAAVQVQVSQMDTISFYDVKCEKSVDAGTFVWNSKEIGLTPMESTFWPIDDFLEHQLYEGIVEYQRLERLQGKD</sequence>
<dbReference type="VEuPathDB" id="FungiDB:ASPVEDRAFT_38807"/>
<dbReference type="GeneID" id="63727294"/>
<keyword evidence="3" id="KW-1185">Reference proteome</keyword>
<evidence type="ECO:0000313" key="3">
    <source>
        <dbReference type="Proteomes" id="UP000184073"/>
    </source>
</evidence>
<dbReference type="InterPro" id="IPR013024">
    <property type="entry name" value="GGCT-like"/>
</dbReference>
<dbReference type="RefSeq" id="XP_040665144.1">
    <property type="nucleotide sequence ID" value="XM_040811783.1"/>
</dbReference>
<dbReference type="EMBL" id="KV878126">
    <property type="protein sequence ID" value="OJI99381.1"/>
    <property type="molecule type" value="Genomic_DNA"/>
</dbReference>
<dbReference type="Gene3D" id="3.10.490.10">
    <property type="entry name" value="Gamma-glutamyl cyclotransferase-like"/>
    <property type="match status" value="1"/>
</dbReference>
<organism evidence="2 3">
    <name type="scientific">Aspergillus versicolor CBS 583.65</name>
    <dbReference type="NCBI Taxonomy" id="1036611"/>
    <lineage>
        <taxon>Eukaryota</taxon>
        <taxon>Fungi</taxon>
        <taxon>Dikarya</taxon>
        <taxon>Ascomycota</taxon>
        <taxon>Pezizomycotina</taxon>
        <taxon>Eurotiomycetes</taxon>
        <taxon>Eurotiomycetidae</taxon>
        <taxon>Eurotiales</taxon>
        <taxon>Aspergillaceae</taxon>
        <taxon>Aspergillus</taxon>
        <taxon>Aspergillus subgen. Nidulantes</taxon>
    </lineage>
</organism>
<evidence type="ECO:0000313" key="2">
    <source>
        <dbReference type="EMBL" id="OJI99381.1"/>
    </source>
</evidence>
<dbReference type="CDD" id="cd06661">
    <property type="entry name" value="GGCT_like"/>
    <property type="match status" value="1"/>
</dbReference>
<dbReference type="AlphaFoldDB" id="A0A1L9PD11"/>
<protein>
    <recommendedName>
        <fullName evidence="1">Gamma-glutamylcyclotransferase AIG2-like domain-containing protein</fullName>
    </recommendedName>
</protein>
<accession>A0A1L9PD11</accession>
<dbReference type="OrthoDB" id="1044435at2759"/>
<feature type="domain" description="Gamma-glutamylcyclotransferase AIG2-like" evidence="1">
    <location>
        <begin position="41"/>
        <end position="174"/>
    </location>
</feature>
<dbReference type="Pfam" id="PF06094">
    <property type="entry name" value="GGACT"/>
    <property type="match status" value="1"/>
</dbReference>
<evidence type="ECO:0000259" key="1">
    <source>
        <dbReference type="Pfam" id="PF06094"/>
    </source>
</evidence>
<name>A0A1L9PD11_ASPVE</name>
<proteinExistence type="predicted"/>
<reference evidence="3" key="1">
    <citation type="journal article" date="2017" name="Genome Biol.">
        <title>Comparative genomics reveals high biological diversity and specific adaptations in the industrially and medically important fungal genus Aspergillus.</title>
        <authorList>
            <person name="de Vries R.P."/>
            <person name="Riley R."/>
            <person name="Wiebenga A."/>
            <person name="Aguilar-Osorio G."/>
            <person name="Amillis S."/>
            <person name="Uchima C.A."/>
            <person name="Anderluh G."/>
            <person name="Asadollahi M."/>
            <person name="Askin M."/>
            <person name="Barry K."/>
            <person name="Battaglia E."/>
            <person name="Bayram O."/>
            <person name="Benocci T."/>
            <person name="Braus-Stromeyer S.A."/>
            <person name="Caldana C."/>
            <person name="Canovas D."/>
            <person name="Cerqueira G.C."/>
            <person name="Chen F."/>
            <person name="Chen W."/>
            <person name="Choi C."/>
            <person name="Clum A."/>
            <person name="Dos Santos R.A."/>
            <person name="Damasio A.R."/>
            <person name="Diallinas G."/>
            <person name="Emri T."/>
            <person name="Fekete E."/>
            <person name="Flipphi M."/>
            <person name="Freyberg S."/>
            <person name="Gallo A."/>
            <person name="Gournas C."/>
            <person name="Habgood R."/>
            <person name="Hainaut M."/>
            <person name="Harispe M.L."/>
            <person name="Henrissat B."/>
            <person name="Hilden K.S."/>
            <person name="Hope R."/>
            <person name="Hossain A."/>
            <person name="Karabika E."/>
            <person name="Karaffa L."/>
            <person name="Karanyi Z."/>
            <person name="Krasevec N."/>
            <person name="Kuo A."/>
            <person name="Kusch H."/>
            <person name="LaButti K."/>
            <person name="Lagendijk E.L."/>
            <person name="Lapidus A."/>
            <person name="Levasseur A."/>
            <person name="Lindquist E."/>
            <person name="Lipzen A."/>
            <person name="Logrieco A.F."/>
            <person name="MacCabe A."/>
            <person name="Maekelae M.R."/>
            <person name="Malavazi I."/>
            <person name="Melin P."/>
            <person name="Meyer V."/>
            <person name="Mielnichuk N."/>
            <person name="Miskei M."/>
            <person name="Molnar A.P."/>
            <person name="Mule G."/>
            <person name="Ngan C.Y."/>
            <person name="Orejas M."/>
            <person name="Orosz E."/>
            <person name="Ouedraogo J.P."/>
            <person name="Overkamp K.M."/>
            <person name="Park H.-S."/>
            <person name="Perrone G."/>
            <person name="Piumi F."/>
            <person name="Punt P.J."/>
            <person name="Ram A.F."/>
            <person name="Ramon A."/>
            <person name="Rauscher S."/>
            <person name="Record E."/>
            <person name="Riano-Pachon D.M."/>
            <person name="Robert V."/>
            <person name="Roehrig J."/>
            <person name="Ruller R."/>
            <person name="Salamov A."/>
            <person name="Salih N.S."/>
            <person name="Samson R.A."/>
            <person name="Sandor E."/>
            <person name="Sanguinetti M."/>
            <person name="Schuetze T."/>
            <person name="Sepcic K."/>
            <person name="Shelest E."/>
            <person name="Sherlock G."/>
            <person name="Sophianopoulou V."/>
            <person name="Squina F.M."/>
            <person name="Sun H."/>
            <person name="Susca A."/>
            <person name="Todd R.B."/>
            <person name="Tsang A."/>
            <person name="Unkles S.E."/>
            <person name="van de Wiele N."/>
            <person name="van Rossen-Uffink D."/>
            <person name="Oliveira J.V."/>
            <person name="Vesth T.C."/>
            <person name="Visser J."/>
            <person name="Yu J.-H."/>
            <person name="Zhou M."/>
            <person name="Andersen M.R."/>
            <person name="Archer D.B."/>
            <person name="Baker S.E."/>
            <person name="Benoit I."/>
            <person name="Brakhage A.A."/>
            <person name="Braus G.H."/>
            <person name="Fischer R."/>
            <person name="Frisvad J.C."/>
            <person name="Goldman G.H."/>
            <person name="Houbraken J."/>
            <person name="Oakley B."/>
            <person name="Pocsi I."/>
            <person name="Scazzocchio C."/>
            <person name="Seiboth B."/>
            <person name="vanKuyk P.A."/>
            <person name="Wortman J."/>
            <person name="Dyer P.S."/>
            <person name="Grigoriev I.V."/>
        </authorList>
    </citation>
    <scope>NUCLEOTIDE SEQUENCE [LARGE SCALE GENOMIC DNA]</scope>
    <source>
        <strain evidence="3">CBS 583.65</strain>
    </source>
</reference>
<dbReference type="Proteomes" id="UP000184073">
    <property type="component" value="Unassembled WGS sequence"/>
</dbReference>
<dbReference type="InterPro" id="IPR009288">
    <property type="entry name" value="AIG2-like_dom"/>
</dbReference>
<gene>
    <name evidence="2" type="ORF">ASPVEDRAFT_38807</name>
</gene>